<feature type="domain" description="C2H2-type" evidence="6">
    <location>
        <begin position="480"/>
        <end position="507"/>
    </location>
</feature>
<evidence type="ECO:0000256" key="1">
    <source>
        <dbReference type="ARBA" id="ARBA00022723"/>
    </source>
</evidence>
<feature type="domain" description="C2H2-type" evidence="6">
    <location>
        <begin position="426"/>
        <end position="453"/>
    </location>
</feature>
<dbReference type="PROSITE" id="PS50157">
    <property type="entry name" value="ZINC_FINGER_C2H2_2"/>
    <property type="match status" value="7"/>
</dbReference>
<dbReference type="EnsemblMetazoa" id="PHUM578850-RA">
    <property type="protein sequence ID" value="PHUM578850-PA"/>
    <property type="gene ID" value="PHUM578850"/>
</dbReference>
<dbReference type="HOGENOM" id="CLU_333535_0_0_1"/>
<dbReference type="KEGG" id="phu:Phum_PHUM578850"/>
<feature type="domain" description="C2H2-type" evidence="6">
    <location>
        <begin position="687"/>
        <end position="714"/>
    </location>
</feature>
<dbReference type="PANTHER" id="PTHR24409">
    <property type="entry name" value="ZINC FINGER PROTEIN 142"/>
    <property type="match status" value="1"/>
</dbReference>
<keyword evidence="2" id="KW-0677">Repeat</keyword>
<gene>
    <name evidence="8" type="primary">8232195</name>
    <name evidence="7" type="ORF">Phum_PHUM578850</name>
</gene>
<dbReference type="SMART" id="SM00355">
    <property type="entry name" value="ZnF_C2H2"/>
    <property type="match status" value="12"/>
</dbReference>
<proteinExistence type="predicted"/>
<keyword evidence="9" id="KW-1185">Reference proteome</keyword>
<dbReference type="eggNOG" id="KOG1721">
    <property type="taxonomic scope" value="Eukaryota"/>
</dbReference>
<reference evidence="7" key="1">
    <citation type="submission" date="2007-04" db="EMBL/GenBank/DDBJ databases">
        <title>Annotation of Pediculus humanus corporis strain USDA.</title>
        <authorList>
            <person name="Kirkness E."/>
            <person name="Hannick L."/>
            <person name="Hass B."/>
            <person name="Bruggner R."/>
            <person name="Lawson D."/>
            <person name="Bidwell S."/>
            <person name="Joardar V."/>
            <person name="Caler E."/>
            <person name="Walenz B."/>
            <person name="Inman J."/>
            <person name="Schobel S."/>
            <person name="Galinsky K."/>
            <person name="Amedeo P."/>
            <person name="Strausberg R."/>
        </authorList>
    </citation>
    <scope>NUCLEOTIDE SEQUENCE</scope>
    <source>
        <strain evidence="7">USDA</strain>
    </source>
</reference>
<dbReference type="GO" id="GO:0005634">
    <property type="term" value="C:nucleus"/>
    <property type="evidence" value="ECO:0007669"/>
    <property type="project" value="InterPro"/>
</dbReference>
<dbReference type="OMA" id="TCDKTEI"/>
<keyword evidence="3 5" id="KW-0863">Zinc-finger</keyword>
<dbReference type="Gene3D" id="3.30.160.60">
    <property type="entry name" value="Classic Zinc Finger"/>
    <property type="match status" value="6"/>
</dbReference>
<dbReference type="SUPFAM" id="SSF57667">
    <property type="entry name" value="beta-beta-alpha zinc fingers"/>
    <property type="match status" value="5"/>
</dbReference>
<feature type="domain" description="C2H2-type" evidence="6">
    <location>
        <begin position="553"/>
        <end position="581"/>
    </location>
</feature>
<dbReference type="InterPro" id="IPR036236">
    <property type="entry name" value="Znf_C2H2_sf"/>
</dbReference>
<dbReference type="PROSITE" id="PS00028">
    <property type="entry name" value="ZINC_FINGER_C2H2_1"/>
    <property type="match status" value="9"/>
</dbReference>
<protein>
    <recommendedName>
        <fullName evidence="6">C2H2-type domain-containing protein</fullName>
    </recommendedName>
</protein>
<dbReference type="GeneID" id="8232195"/>
<dbReference type="SMART" id="SM00868">
    <property type="entry name" value="zf-AD"/>
    <property type="match status" value="1"/>
</dbReference>
<keyword evidence="4" id="KW-0862">Zinc</keyword>
<dbReference type="PANTHER" id="PTHR24409:SF425">
    <property type="entry name" value="IP01295P"/>
    <property type="match status" value="1"/>
</dbReference>
<evidence type="ECO:0000313" key="8">
    <source>
        <dbReference type="EnsemblMetazoa" id="PHUM578850-PA"/>
    </source>
</evidence>
<dbReference type="EMBL" id="AAZO01007049">
    <property type="status" value="NOT_ANNOTATED_CDS"/>
    <property type="molecule type" value="Genomic_DNA"/>
</dbReference>
<evidence type="ECO:0000256" key="4">
    <source>
        <dbReference type="ARBA" id="ARBA00022833"/>
    </source>
</evidence>
<dbReference type="CTD" id="8232195"/>
<dbReference type="InterPro" id="IPR013087">
    <property type="entry name" value="Znf_C2H2_type"/>
</dbReference>
<dbReference type="OrthoDB" id="6365676at2759"/>
<dbReference type="RefSeq" id="XP_002432263.1">
    <property type="nucleotide sequence ID" value="XM_002432218.1"/>
</dbReference>
<dbReference type="InParanoid" id="E0W1L9"/>
<accession>E0W1L9</accession>
<dbReference type="GO" id="GO:0000981">
    <property type="term" value="F:DNA-binding transcription factor activity, RNA polymerase II-specific"/>
    <property type="evidence" value="ECO:0007669"/>
    <property type="project" value="TreeGrafter"/>
</dbReference>
<organism>
    <name type="scientific">Pediculus humanus subsp. corporis</name>
    <name type="common">Body louse</name>
    <dbReference type="NCBI Taxonomy" id="121224"/>
    <lineage>
        <taxon>Eukaryota</taxon>
        <taxon>Metazoa</taxon>
        <taxon>Ecdysozoa</taxon>
        <taxon>Arthropoda</taxon>
        <taxon>Hexapoda</taxon>
        <taxon>Insecta</taxon>
        <taxon>Pterygota</taxon>
        <taxon>Neoptera</taxon>
        <taxon>Paraneoptera</taxon>
        <taxon>Psocodea</taxon>
        <taxon>Troctomorpha</taxon>
        <taxon>Phthiraptera</taxon>
        <taxon>Anoplura</taxon>
        <taxon>Pediculidae</taxon>
        <taxon>Pediculus</taxon>
    </lineage>
</organism>
<reference evidence="7" key="2">
    <citation type="submission" date="2007-04" db="EMBL/GenBank/DDBJ databases">
        <title>The genome of the human body louse.</title>
        <authorList>
            <consortium name="The Human Body Louse Genome Consortium"/>
            <person name="Kirkness E."/>
            <person name="Walenz B."/>
            <person name="Hass B."/>
            <person name="Bruggner R."/>
            <person name="Strausberg R."/>
        </authorList>
    </citation>
    <scope>NUCLEOTIDE SEQUENCE</scope>
    <source>
        <strain evidence="7">USDA</strain>
    </source>
</reference>
<name>E0W1L9_PEDHC</name>
<feature type="domain" description="C2H2-type" evidence="6">
    <location>
        <begin position="659"/>
        <end position="686"/>
    </location>
</feature>
<evidence type="ECO:0000256" key="5">
    <source>
        <dbReference type="PROSITE-ProRule" id="PRU00042"/>
    </source>
</evidence>
<evidence type="ECO:0000313" key="9">
    <source>
        <dbReference type="Proteomes" id="UP000009046"/>
    </source>
</evidence>
<evidence type="ECO:0000256" key="2">
    <source>
        <dbReference type="ARBA" id="ARBA00022737"/>
    </source>
</evidence>
<dbReference type="GO" id="GO:0000977">
    <property type="term" value="F:RNA polymerase II transcription regulatory region sequence-specific DNA binding"/>
    <property type="evidence" value="ECO:0007669"/>
    <property type="project" value="TreeGrafter"/>
</dbReference>
<feature type="domain" description="C2H2-type" evidence="6">
    <location>
        <begin position="630"/>
        <end position="658"/>
    </location>
</feature>
<dbReference type="VEuPathDB" id="VectorBase:PHUM578850"/>
<evidence type="ECO:0000256" key="3">
    <source>
        <dbReference type="ARBA" id="ARBA00022771"/>
    </source>
</evidence>
<dbReference type="GO" id="GO:0008270">
    <property type="term" value="F:zinc ion binding"/>
    <property type="evidence" value="ECO:0007669"/>
    <property type="project" value="UniProtKB-KW"/>
</dbReference>
<keyword evidence="1" id="KW-0479">Metal-binding</keyword>
<feature type="domain" description="C2H2-type" evidence="6">
    <location>
        <begin position="595"/>
        <end position="622"/>
    </location>
</feature>
<sequence length="857" mass="100899">MENVIKISCRLCDEDIRNKNGYLLYDYNDNAETKIGRKLNIILHSNEKFEDLSNYCCDYCYSKIEMCFGLLVDIRASDEIIQQTYLNSSEKENLDTSNQLFICSECNVTISGIKLFTKHHENHIKKKTIAGSKKDIPLSSVLFLKDGENDKNEFTYEKHGNDETCLIFNENEDEIHRYNNFFENNIKEENYEENIYKKNEFVNNNNLNNSEKFELRKFNLSPKQINDDDTTILSFDSSEEYLENDNDVNLTNEKDFDEQDSYFSDALSEDSNSSQSSYKNLVEIVKWELEKSDSEDNDLKIEPNQDGKYYCDVCNLEFEYKFILALHLKENHKVFHEFFDINAQEKQTFETFFEDDDDDDDDILQKCCYCKKTLTSSEFNSHILECKGEYSLNNNNKNVLCQICGKMCCVKSLEKHMEEHKKLDGWACELCGKKFKAKRFLESHLGEHDESKKKICEICGKKLLPLSFFSHITKHRKKRHICQYCGKAFSYSYGLRIHLKVHDNSKKLEPKPEKKKDKVFCWLCKKDFSCAIALNKHLKNDHNAEGVEQDSRFPCSQCDKKFADMFSLKAHLKLIHEMKDEEIARLKSLPVYRYIECNVCNKVFNSENKIRIHMKQDHGLKPFEMEILKKECEKCGKKFASKQNLIHHINGAHLHIKPMTCDICQEKFAKHSSLIYHKLRHSGEKPFQCEFCHKSYRQRNDVIRHLARHVRDKELTLEEASAVNNSPSRLVIKRRIFLKDSSINYRTIFRKNRRKSEVMEMEPILEEEVSEIQEEQMEFNEDGISDMIYVEEVQLEENQPESPLEVQCMNVKPVYNEERNTIILSNPVKNVSCKYMPSQIKHIPAVIVKKQEQIQLP</sequence>
<dbReference type="EMBL" id="DS235872">
    <property type="protein sequence ID" value="EEB19525.1"/>
    <property type="molecule type" value="Genomic_DNA"/>
</dbReference>
<dbReference type="Proteomes" id="UP000009046">
    <property type="component" value="Unassembled WGS sequence"/>
</dbReference>
<dbReference type="Pfam" id="PF00096">
    <property type="entry name" value="zf-C2H2"/>
    <property type="match status" value="4"/>
</dbReference>
<dbReference type="InterPro" id="IPR012934">
    <property type="entry name" value="Znf_AD"/>
</dbReference>
<evidence type="ECO:0000259" key="6">
    <source>
        <dbReference type="PROSITE" id="PS50157"/>
    </source>
</evidence>
<evidence type="ECO:0000313" key="7">
    <source>
        <dbReference type="EMBL" id="EEB19525.1"/>
    </source>
</evidence>
<dbReference type="FunFam" id="3.30.160.60:FF:000100">
    <property type="entry name" value="Zinc finger 45-like"/>
    <property type="match status" value="1"/>
</dbReference>
<dbReference type="AlphaFoldDB" id="E0W1L9"/>
<reference evidence="8" key="3">
    <citation type="submission" date="2021-02" db="UniProtKB">
        <authorList>
            <consortium name="EnsemblMetazoa"/>
        </authorList>
    </citation>
    <scope>IDENTIFICATION</scope>
    <source>
        <strain evidence="8">USDA</strain>
    </source>
</reference>